<feature type="domain" description="Reverse transcriptase" evidence="3">
    <location>
        <begin position="1"/>
        <end position="120"/>
    </location>
</feature>
<dbReference type="AlphaFoldDB" id="A0A6P7KII9"/>
<name>A0A6P7KII9_9TELE</name>
<dbReference type="OrthoDB" id="10039395at2759"/>
<feature type="transmembrane region" description="Helical" evidence="1">
    <location>
        <begin position="493"/>
        <end position="514"/>
    </location>
</feature>
<feature type="domain" description="Ig-like" evidence="2">
    <location>
        <begin position="403"/>
        <end position="484"/>
    </location>
</feature>
<protein>
    <submittedName>
        <fullName evidence="5">Sialic acid-binding Ig-like lectin 7</fullName>
    </submittedName>
</protein>
<keyword evidence="1" id="KW-0472">Membrane</keyword>
<dbReference type="InterPro" id="IPR043502">
    <property type="entry name" value="DNA/RNA_pol_sf"/>
</dbReference>
<evidence type="ECO:0000256" key="1">
    <source>
        <dbReference type="SAM" id="Phobius"/>
    </source>
</evidence>
<proteinExistence type="predicted"/>
<dbReference type="PANTHER" id="PTHR46484:SF8">
    <property type="entry name" value="B-CELL RECEPTOR CD22-LIKE-RELATED"/>
    <property type="match status" value="1"/>
</dbReference>
<reference evidence="5" key="1">
    <citation type="submission" date="2025-08" db="UniProtKB">
        <authorList>
            <consortium name="RefSeq"/>
        </authorList>
    </citation>
    <scope>IDENTIFICATION</scope>
</reference>
<dbReference type="InParanoid" id="A0A6P7KII9"/>
<keyword evidence="1" id="KW-1133">Transmembrane helix</keyword>
<dbReference type="InterPro" id="IPR036179">
    <property type="entry name" value="Ig-like_dom_sf"/>
</dbReference>
<dbReference type="InterPro" id="IPR007110">
    <property type="entry name" value="Ig-like_dom"/>
</dbReference>
<accession>A0A6P7KII9</accession>
<dbReference type="PANTHER" id="PTHR46484">
    <property type="entry name" value="SI:CH211-171H4.5-RELATED"/>
    <property type="match status" value="1"/>
</dbReference>
<dbReference type="RefSeq" id="XP_028289300.1">
    <property type="nucleotide sequence ID" value="XM_028433499.1"/>
</dbReference>
<dbReference type="PROSITE" id="PS50835">
    <property type="entry name" value="IG_LIKE"/>
    <property type="match status" value="2"/>
</dbReference>
<sequence>MAAGELRWKLHWNRTSASIITNIGTPQGCVLSPTLYTLFTHVCVASQTDKIILKFADDTAVIGCITSGGEAAYRREVATLVTWCEDNNLTLNTDKTKKMIVDMRKERRPHQPLFIWGLEVQRVTSSLMVLEEGEKCCFDLLLINRSTVMAALCVSVLTLNMFLSVFFLPGELADCPDKSKLFITAPKKMEALSGSCLHVPCSFTSKGKEDFKSHRTTFGVWIKKHFSFDDGYKQNVIFNSSSPSKIYPMEITGNLSQKNCSTLFNDLTTNHSDTYFFRIENEPLKATAVCDPLQIRVQDSPWSPSINISAGDLKEKQSVSITCSALTPCPHSPPRLTWNLHPDSDSETEENTDGTFTTKLQQTVTLSHTHDGYNISCSATYPVNGGPSKTAETQQTLSVSYAPRDTSASISPSGLLSAGIWVNLTCSSRAKPPISSFTWFKTTTDGPKKVHEGHMYSLNVTDGADYYCVAVNALGNQTSWVHVNASDVFPHTAAVAAVITVLALVCLAVCVWRFKKHQQQTQSQTAAQLPPQTPAAGTQEELHYGEISFFNQRPGPSSVSVPDSGQQQDSVYAQVKVNQGYTQSADTEQLYAQVKKERVT</sequence>
<dbReference type="SUPFAM" id="SSF48726">
    <property type="entry name" value="Immunoglobulin"/>
    <property type="match status" value="2"/>
</dbReference>
<dbReference type="InterPro" id="IPR000477">
    <property type="entry name" value="RT_dom"/>
</dbReference>
<evidence type="ECO:0000259" key="3">
    <source>
        <dbReference type="PROSITE" id="PS50878"/>
    </source>
</evidence>
<evidence type="ECO:0000313" key="4">
    <source>
        <dbReference type="Proteomes" id="UP000515145"/>
    </source>
</evidence>
<dbReference type="Proteomes" id="UP000515145">
    <property type="component" value="Chromosome 20"/>
</dbReference>
<evidence type="ECO:0000313" key="5">
    <source>
        <dbReference type="RefSeq" id="XP_028289300.1"/>
    </source>
</evidence>
<dbReference type="Pfam" id="PF00078">
    <property type="entry name" value="RVT_1"/>
    <property type="match status" value="1"/>
</dbReference>
<feature type="domain" description="Ig-like" evidence="2">
    <location>
        <begin position="304"/>
        <end position="398"/>
    </location>
</feature>
<dbReference type="GeneID" id="114453547"/>
<dbReference type="SMART" id="SM00409">
    <property type="entry name" value="IG"/>
    <property type="match status" value="2"/>
</dbReference>
<keyword evidence="4" id="KW-1185">Reference proteome</keyword>
<dbReference type="PROSITE" id="PS50878">
    <property type="entry name" value="RT_POL"/>
    <property type="match status" value="1"/>
</dbReference>
<dbReference type="SUPFAM" id="SSF56672">
    <property type="entry name" value="DNA/RNA polymerases"/>
    <property type="match status" value="1"/>
</dbReference>
<gene>
    <name evidence="5" type="primary">LOC114453547</name>
</gene>
<dbReference type="InterPro" id="IPR003599">
    <property type="entry name" value="Ig_sub"/>
</dbReference>
<dbReference type="Gene3D" id="2.60.40.10">
    <property type="entry name" value="Immunoglobulins"/>
    <property type="match status" value="3"/>
</dbReference>
<dbReference type="InterPro" id="IPR013783">
    <property type="entry name" value="Ig-like_fold"/>
</dbReference>
<keyword evidence="1" id="KW-0812">Transmembrane</keyword>
<organism evidence="4 5">
    <name type="scientific">Parambassis ranga</name>
    <name type="common">Indian glassy fish</name>
    <dbReference type="NCBI Taxonomy" id="210632"/>
    <lineage>
        <taxon>Eukaryota</taxon>
        <taxon>Metazoa</taxon>
        <taxon>Chordata</taxon>
        <taxon>Craniata</taxon>
        <taxon>Vertebrata</taxon>
        <taxon>Euteleostomi</taxon>
        <taxon>Actinopterygii</taxon>
        <taxon>Neopterygii</taxon>
        <taxon>Teleostei</taxon>
        <taxon>Neoteleostei</taxon>
        <taxon>Acanthomorphata</taxon>
        <taxon>Ovalentaria</taxon>
        <taxon>Ambassidae</taxon>
        <taxon>Parambassis</taxon>
    </lineage>
</organism>
<evidence type="ECO:0000259" key="2">
    <source>
        <dbReference type="PROSITE" id="PS50835"/>
    </source>
</evidence>